<dbReference type="AlphaFoldDB" id="A0A518CNQ9"/>
<protein>
    <recommendedName>
        <fullName evidence="1">LarA-like N-terminal domain-containing protein</fullName>
    </recommendedName>
</protein>
<dbReference type="Proteomes" id="UP000317178">
    <property type="component" value="Chromosome"/>
</dbReference>
<sequence>MTFPRMMRIRQNFSQPKIDAVFDEAIAQLKSLGLELTVKPGETVAITAGSRGIANIATITKAIVDYFKSIDAVPFIVPAMGSHGGGTAQGQVDLLGRYGISEQTMETEIRASMETIIVAETPQGIPVHFDKHASTADHVFVAGRVKPHTAFVGEIESGLHKMMLIGLGKHHGAKIYHRAILEYSFTEIIEAVAALVLEKCCICGGLGIVENAYDETALLKGVLPPDFRSTEIELLKQAREWMPRLPVKTVDLLIIDEIGKDISGSGLDTNVVGRKYNDHVSTELDDVQCKRIFVRGLTKATHGNANGIGIAEFTNKRTADNIDWEPTRINAITGGHPTAGMLPNVFDTDAEAIEASFQTIALKTLEQTEIIQIRNTLELRELLVSEAYYDRIKSISDLEVLSEPGPMSFDDEGMLKSV</sequence>
<dbReference type="OrthoDB" id="9788398at2"/>
<evidence type="ECO:0000259" key="1">
    <source>
        <dbReference type="Pfam" id="PF09861"/>
    </source>
</evidence>
<gene>
    <name evidence="2" type="ORF">Pla110_26010</name>
</gene>
<accession>A0A518CNQ9</accession>
<proteinExistence type="predicted"/>
<name>A0A518CNQ9_9PLAN</name>
<dbReference type="KEGG" id="plon:Pla110_26010"/>
<dbReference type="RefSeq" id="WP_144996099.1">
    <property type="nucleotide sequence ID" value="NZ_CP036281.1"/>
</dbReference>
<dbReference type="Gene3D" id="3.40.50.11440">
    <property type="match status" value="1"/>
</dbReference>
<feature type="domain" description="LarA-like N-terminal" evidence="1">
    <location>
        <begin position="20"/>
        <end position="181"/>
    </location>
</feature>
<organism evidence="2 3">
    <name type="scientific">Polystyrenella longa</name>
    <dbReference type="NCBI Taxonomy" id="2528007"/>
    <lineage>
        <taxon>Bacteria</taxon>
        <taxon>Pseudomonadati</taxon>
        <taxon>Planctomycetota</taxon>
        <taxon>Planctomycetia</taxon>
        <taxon>Planctomycetales</taxon>
        <taxon>Planctomycetaceae</taxon>
        <taxon>Polystyrenella</taxon>
    </lineage>
</organism>
<dbReference type="EMBL" id="CP036281">
    <property type="protein sequence ID" value="QDU80865.1"/>
    <property type="molecule type" value="Genomic_DNA"/>
</dbReference>
<reference evidence="2 3" key="1">
    <citation type="submission" date="2019-02" db="EMBL/GenBank/DDBJ databases">
        <title>Deep-cultivation of Planctomycetes and their phenomic and genomic characterization uncovers novel biology.</title>
        <authorList>
            <person name="Wiegand S."/>
            <person name="Jogler M."/>
            <person name="Boedeker C."/>
            <person name="Pinto D."/>
            <person name="Vollmers J."/>
            <person name="Rivas-Marin E."/>
            <person name="Kohn T."/>
            <person name="Peeters S.H."/>
            <person name="Heuer A."/>
            <person name="Rast P."/>
            <person name="Oberbeckmann S."/>
            <person name="Bunk B."/>
            <person name="Jeske O."/>
            <person name="Meyerdierks A."/>
            <person name="Storesund J.E."/>
            <person name="Kallscheuer N."/>
            <person name="Luecker S."/>
            <person name="Lage O.M."/>
            <person name="Pohl T."/>
            <person name="Merkel B.J."/>
            <person name="Hornburger P."/>
            <person name="Mueller R.-W."/>
            <person name="Bruemmer F."/>
            <person name="Labrenz M."/>
            <person name="Spormann A.M."/>
            <person name="Op den Camp H."/>
            <person name="Overmann J."/>
            <person name="Amann R."/>
            <person name="Jetten M.S.M."/>
            <person name="Mascher T."/>
            <person name="Medema M.H."/>
            <person name="Devos D.P."/>
            <person name="Kaster A.-K."/>
            <person name="Ovreas L."/>
            <person name="Rohde M."/>
            <person name="Galperin M.Y."/>
            <person name="Jogler C."/>
        </authorList>
    </citation>
    <scope>NUCLEOTIDE SEQUENCE [LARGE SCALE GENOMIC DNA]</scope>
    <source>
        <strain evidence="2 3">Pla110</strain>
    </source>
</reference>
<evidence type="ECO:0000313" key="3">
    <source>
        <dbReference type="Proteomes" id="UP000317178"/>
    </source>
</evidence>
<dbReference type="InterPro" id="IPR018657">
    <property type="entry name" value="LarA-like_N"/>
</dbReference>
<dbReference type="Pfam" id="PF09861">
    <property type="entry name" value="Lar_N"/>
    <property type="match status" value="1"/>
</dbReference>
<evidence type="ECO:0000313" key="2">
    <source>
        <dbReference type="EMBL" id="QDU80865.1"/>
    </source>
</evidence>
<keyword evidence="3" id="KW-1185">Reference proteome</keyword>
<dbReference type="GO" id="GO:0050043">
    <property type="term" value="F:lactate racemase activity"/>
    <property type="evidence" value="ECO:0007669"/>
    <property type="project" value="InterPro"/>
</dbReference>